<dbReference type="SUPFAM" id="SSF161098">
    <property type="entry name" value="MetI-like"/>
    <property type="match status" value="2"/>
</dbReference>
<dbReference type="Proteomes" id="UP000886335">
    <property type="component" value="Unassembled WGS sequence"/>
</dbReference>
<organism evidence="11">
    <name type="scientific">Prosthecochloris aestuarii</name>
    <dbReference type="NCBI Taxonomy" id="1102"/>
    <lineage>
        <taxon>Bacteria</taxon>
        <taxon>Pseudomonadati</taxon>
        <taxon>Chlorobiota</taxon>
        <taxon>Chlorobiia</taxon>
        <taxon>Chlorobiales</taxon>
        <taxon>Chlorobiaceae</taxon>
        <taxon>Prosthecochloris</taxon>
    </lineage>
</organism>
<accession>A0A831SPG7</accession>
<evidence type="ECO:0000259" key="10">
    <source>
        <dbReference type="PROSITE" id="PS50928"/>
    </source>
</evidence>
<dbReference type="Pfam" id="PF00528">
    <property type="entry name" value="BPD_transp_1"/>
    <property type="match status" value="1"/>
</dbReference>
<evidence type="ECO:0000313" key="11">
    <source>
        <dbReference type="EMBL" id="HED30524.1"/>
    </source>
</evidence>
<comment type="similarity">
    <text evidence="2">Belongs to the binding-protein-dependent transport system permease family. CysTW subfamily.</text>
</comment>
<feature type="transmembrane region" description="Helical" evidence="9">
    <location>
        <begin position="85"/>
        <end position="114"/>
    </location>
</feature>
<comment type="caution">
    <text evidence="11">The sequence shown here is derived from an EMBL/GenBank/DDBJ whole genome shotgun (WGS) entry which is preliminary data.</text>
</comment>
<dbReference type="InterPro" id="IPR051124">
    <property type="entry name" value="Phosphate_Transport_Permease"/>
</dbReference>
<feature type="transmembrane region" description="Helical" evidence="9">
    <location>
        <begin position="226"/>
        <end position="246"/>
    </location>
</feature>
<evidence type="ECO:0000256" key="9">
    <source>
        <dbReference type="RuleBase" id="RU363032"/>
    </source>
</evidence>
<keyword evidence="4" id="KW-1003">Cell membrane</keyword>
<dbReference type="CDD" id="cd06261">
    <property type="entry name" value="TM_PBP2"/>
    <property type="match status" value="1"/>
</dbReference>
<keyword evidence="5" id="KW-0592">Phosphate transport</keyword>
<dbReference type="PROSITE" id="PS50928">
    <property type="entry name" value="ABC_TM1"/>
    <property type="match status" value="1"/>
</dbReference>
<evidence type="ECO:0000256" key="3">
    <source>
        <dbReference type="ARBA" id="ARBA00022448"/>
    </source>
</evidence>
<comment type="subcellular location">
    <subcellularLocation>
        <location evidence="1 9">Cell membrane</location>
        <topology evidence="1 9">Multi-pass membrane protein</topology>
    </subcellularLocation>
</comment>
<dbReference type="Gene3D" id="1.10.3720.10">
    <property type="entry name" value="MetI-like"/>
    <property type="match status" value="2"/>
</dbReference>
<keyword evidence="8 9" id="KW-0472">Membrane</keyword>
<keyword evidence="6 9" id="KW-0812">Transmembrane</keyword>
<protein>
    <submittedName>
        <fullName evidence="11">Phosphate ABC transporter permease subunit PstC</fullName>
    </submittedName>
</protein>
<proteinExistence type="inferred from homology"/>
<keyword evidence="7 9" id="KW-1133">Transmembrane helix</keyword>
<evidence type="ECO:0000256" key="1">
    <source>
        <dbReference type="ARBA" id="ARBA00004651"/>
    </source>
</evidence>
<keyword evidence="3 9" id="KW-0813">Transport</keyword>
<feature type="transmembrane region" description="Helical" evidence="9">
    <location>
        <begin position="162"/>
        <end position="186"/>
    </location>
</feature>
<evidence type="ECO:0000256" key="2">
    <source>
        <dbReference type="ARBA" id="ARBA00007069"/>
    </source>
</evidence>
<name>A0A831SPG7_PROAE</name>
<feature type="domain" description="ABC transmembrane type-1" evidence="10">
    <location>
        <begin position="91"/>
        <end position="374"/>
    </location>
</feature>
<feature type="transmembrane region" description="Helical" evidence="9">
    <location>
        <begin position="135"/>
        <end position="156"/>
    </location>
</feature>
<feature type="transmembrane region" description="Helical" evidence="9">
    <location>
        <begin position="283"/>
        <end position="303"/>
    </location>
</feature>
<dbReference type="GO" id="GO:0006817">
    <property type="term" value="P:phosphate ion transport"/>
    <property type="evidence" value="ECO:0007669"/>
    <property type="project" value="UniProtKB-KW"/>
</dbReference>
<feature type="transmembrane region" description="Helical" evidence="9">
    <location>
        <begin position="353"/>
        <end position="373"/>
    </location>
</feature>
<evidence type="ECO:0000256" key="6">
    <source>
        <dbReference type="ARBA" id="ARBA00022692"/>
    </source>
</evidence>
<reference evidence="11" key="1">
    <citation type="journal article" date="2020" name="mSystems">
        <title>Genome- and Community-Level Interaction Insights into Carbon Utilization and Element Cycling Functions of Hydrothermarchaeota in Hydrothermal Sediment.</title>
        <authorList>
            <person name="Zhou Z."/>
            <person name="Liu Y."/>
            <person name="Xu W."/>
            <person name="Pan J."/>
            <person name="Luo Z.H."/>
            <person name="Li M."/>
        </authorList>
    </citation>
    <scope>NUCLEOTIDE SEQUENCE [LARGE SCALE GENOMIC DNA]</scope>
    <source>
        <strain evidence="11">SpSt-1181</strain>
    </source>
</reference>
<evidence type="ECO:0000256" key="4">
    <source>
        <dbReference type="ARBA" id="ARBA00022475"/>
    </source>
</evidence>
<sequence>MSQSSATEQRSGGAFVVSARKRTFQKGLKFLGEGTLFLVASFVAIVVLFIFFFVARDAIPFFQLRGFTEFFTSTSWYPADTPGEFGALAIIYGSAMVTVGSALIAVPLGVAAAICLSDVLPFSVRQYAKPVIEMLAAIPSVAYGFFALVIFAPLLQNYGGPILMWAWWLLAGPFLVLAVIVLADVLTAPKDKSREGNAALRIVVTLFLSATALAFLYWVGMTLNSIQILTGTNALNVSIILSFMALPTIVSVSEDSLQAVGRELREGSYALGATRAETIVKTVLPAASSGILAAVILGIMRALGETMVVWMASGNSSHIPDPWYNYLGSIRTLTATIAGDMGEADQVTGSARYHVLFAMGLLLLIFSFVSNLVSERIVVRQRKILSGQ</sequence>
<dbReference type="InterPro" id="IPR000515">
    <property type="entry name" value="MetI-like"/>
</dbReference>
<dbReference type="PANTHER" id="PTHR30425:SF1">
    <property type="entry name" value="PHOSPHATE TRANSPORT SYSTEM PERMEASE PROTEIN PSTC"/>
    <property type="match status" value="1"/>
</dbReference>
<dbReference type="InterPro" id="IPR035906">
    <property type="entry name" value="MetI-like_sf"/>
</dbReference>
<evidence type="ECO:0000256" key="7">
    <source>
        <dbReference type="ARBA" id="ARBA00022989"/>
    </source>
</evidence>
<dbReference type="EMBL" id="DSBW01000053">
    <property type="protein sequence ID" value="HED30524.1"/>
    <property type="molecule type" value="Genomic_DNA"/>
</dbReference>
<dbReference type="GO" id="GO:0055085">
    <property type="term" value="P:transmembrane transport"/>
    <property type="evidence" value="ECO:0007669"/>
    <property type="project" value="InterPro"/>
</dbReference>
<gene>
    <name evidence="11" type="ORF">ENN50_02290</name>
</gene>
<feature type="transmembrane region" description="Helical" evidence="9">
    <location>
        <begin position="30"/>
        <end position="55"/>
    </location>
</feature>
<dbReference type="PANTHER" id="PTHR30425">
    <property type="entry name" value="PHOSPHATE TRANSPORT SYSTEM PERMEASE PROTEIN PST"/>
    <property type="match status" value="1"/>
</dbReference>
<evidence type="ECO:0000256" key="8">
    <source>
        <dbReference type="ARBA" id="ARBA00023136"/>
    </source>
</evidence>
<dbReference type="AlphaFoldDB" id="A0A831SPG7"/>
<evidence type="ECO:0000256" key="5">
    <source>
        <dbReference type="ARBA" id="ARBA00022592"/>
    </source>
</evidence>
<dbReference type="GO" id="GO:0005886">
    <property type="term" value="C:plasma membrane"/>
    <property type="evidence" value="ECO:0007669"/>
    <property type="project" value="UniProtKB-SubCell"/>
</dbReference>
<feature type="transmembrane region" description="Helical" evidence="9">
    <location>
        <begin position="198"/>
        <end position="220"/>
    </location>
</feature>